<keyword evidence="8" id="KW-0539">Nucleus</keyword>
<dbReference type="Proteomes" id="UP000029121">
    <property type="component" value="Unassembled WGS sequence"/>
</dbReference>
<feature type="region of interest" description="Disordered" evidence="10">
    <location>
        <begin position="89"/>
        <end position="118"/>
    </location>
</feature>
<dbReference type="GO" id="GO:0043565">
    <property type="term" value="F:sequence-specific DNA binding"/>
    <property type="evidence" value="ECO:0007669"/>
    <property type="project" value="InterPro"/>
</dbReference>
<evidence type="ECO:0000256" key="1">
    <source>
        <dbReference type="ARBA" id="ARBA00004123"/>
    </source>
</evidence>
<evidence type="ECO:0000313" key="12">
    <source>
        <dbReference type="EMBL" id="EOA30421.1"/>
    </source>
</evidence>
<feature type="compositionally biased region" description="Polar residues" evidence="10">
    <location>
        <begin position="392"/>
        <end position="403"/>
    </location>
</feature>
<feature type="domain" description="WRKY" evidence="11">
    <location>
        <begin position="126"/>
        <end position="190"/>
    </location>
</feature>
<evidence type="ECO:0000256" key="5">
    <source>
        <dbReference type="ARBA" id="ARBA00023015"/>
    </source>
</evidence>
<keyword evidence="2" id="KW-0479">Metal-binding</keyword>
<evidence type="ECO:0000256" key="10">
    <source>
        <dbReference type="SAM" id="MobiDB-lite"/>
    </source>
</evidence>
<proteinExistence type="inferred from homology"/>
<evidence type="ECO:0000256" key="3">
    <source>
        <dbReference type="ARBA" id="ARBA00022737"/>
    </source>
</evidence>
<organism evidence="12 13">
    <name type="scientific">Capsella rubella</name>
    <dbReference type="NCBI Taxonomy" id="81985"/>
    <lineage>
        <taxon>Eukaryota</taxon>
        <taxon>Viridiplantae</taxon>
        <taxon>Streptophyta</taxon>
        <taxon>Embryophyta</taxon>
        <taxon>Tracheophyta</taxon>
        <taxon>Spermatophyta</taxon>
        <taxon>Magnoliopsida</taxon>
        <taxon>eudicotyledons</taxon>
        <taxon>Gunneridae</taxon>
        <taxon>Pentapetalae</taxon>
        <taxon>rosids</taxon>
        <taxon>malvids</taxon>
        <taxon>Brassicales</taxon>
        <taxon>Brassicaceae</taxon>
        <taxon>Camelineae</taxon>
        <taxon>Capsella</taxon>
    </lineage>
</organism>
<sequence length="489" mass="53697">MAEVDKVPVSDMELDGSSETKAAVDGVVVADKTEATSVTVTRTDVVLADKTEATPVTVTRTEVVVEGCQTESSKSVDCKEQLVPQITASQSEVDVASPTSEKAPKVSESSTVLSLQSTSEGNSPFIREKVMEDGYNWRKYGQKLVKGNEFVRSYYRCTYPNCKAKKQLERSPGGQVVDTVYFAEHDHPKPPTGAVSISQDKRSDVVTAVSKEKSSGSLVQTPRQTEPPKVHRGLHISVTPAADDVKTDISQSSRIKGDNTHKDLSSPSSKRRKKGGNIEPSPVERPTSDSRNVVHTQTLFDIVNDGYRWRKYGQKSVKGSPYPRSYYRCSSSGCPVKKHVERSSQDTKLLITTYEGKHDHAMPPGRVVTHNNMVDSEVDDKEQNAKEGDANKTPQSAALQSITKDQHEEDHPRKKIKTNGFEKSLGQGPVLDEKVKEEIKDISDANKDHAANHAKPETKSEDKIAACHEKAVGTLETEEQKPKTEPAQS</sequence>
<feature type="compositionally biased region" description="Polar residues" evidence="10">
    <location>
        <begin position="215"/>
        <end position="224"/>
    </location>
</feature>
<keyword evidence="7" id="KW-0804">Transcription</keyword>
<dbReference type="AlphaFoldDB" id="R0G4V6"/>
<dbReference type="SUPFAM" id="SSF118290">
    <property type="entry name" value="WRKY DNA-binding domain"/>
    <property type="match status" value="2"/>
</dbReference>
<evidence type="ECO:0000256" key="9">
    <source>
        <dbReference type="ARBA" id="ARBA00061157"/>
    </source>
</evidence>
<dbReference type="eggNOG" id="ENOG502QV11">
    <property type="taxonomic scope" value="Eukaryota"/>
</dbReference>
<comment type="subcellular location">
    <subcellularLocation>
        <location evidence="1">Nucleus</location>
    </subcellularLocation>
</comment>
<comment type="similarity">
    <text evidence="9">Belongs to the WRKY group I family.</text>
</comment>
<feature type="compositionally biased region" description="Polar residues" evidence="10">
    <location>
        <begin position="89"/>
        <end position="100"/>
    </location>
</feature>
<name>R0G4V6_9BRAS</name>
<keyword evidence="5" id="KW-0805">Transcription regulation</keyword>
<dbReference type="InterPro" id="IPR044810">
    <property type="entry name" value="WRKY_plant"/>
</dbReference>
<reference evidence="13" key="1">
    <citation type="journal article" date="2013" name="Nat. Genet.">
        <title>The Capsella rubella genome and the genomic consequences of rapid mating system evolution.</title>
        <authorList>
            <person name="Slotte T."/>
            <person name="Hazzouri K.M."/>
            <person name="Agren J.A."/>
            <person name="Koenig D."/>
            <person name="Maumus F."/>
            <person name="Guo Y.L."/>
            <person name="Steige K."/>
            <person name="Platts A.E."/>
            <person name="Escobar J.S."/>
            <person name="Newman L.K."/>
            <person name="Wang W."/>
            <person name="Mandakova T."/>
            <person name="Vello E."/>
            <person name="Smith L.M."/>
            <person name="Henz S.R."/>
            <person name="Steffen J."/>
            <person name="Takuno S."/>
            <person name="Brandvain Y."/>
            <person name="Coop G."/>
            <person name="Andolfatto P."/>
            <person name="Hu T.T."/>
            <person name="Blanchette M."/>
            <person name="Clark R.M."/>
            <person name="Quesneville H."/>
            <person name="Nordborg M."/>
            <person name="Gaut B.S."/>
            <person name="Lysak M.A."/>
            <person name="Jenkins J."/>
            <person name="Grimwood J."/>
            <person name="Chapman J."/>
            <person name="Prochnik S."/>
            <person name="Shu S."/>
            <person name="Rokhsar D."/>
            <person name="Schmutz J."/>
            <person name="Weigel D."/>
            <person name="Wright S.I."/>
        </authorList>
    </citation>
    <scope>NUCLEOTIDE SEQUENCE [LARGE SCALE GENOMIC DNA]</scope>
    <source>
        <strain evidence="13">cv. Monte Gargano</strain>
    </source>
</reference>
<dbReference type="PANTHER" id="PTHR31221">
    <property type="entry name" value="WRKY TRANSCRIPTION FACTOR PROTEIN 1-RELATED"/>
    <property type="match status" value="1"/>
</dbReference>
<dbReference type="Pfam" id="PF03106">
    <property type="entry name" value="WRKY"/>
    <property type="match status" value="2"/>
</dbReference>
<evidence type="ECO:0000256" key="2">
    <source>
        <dbReference type="ARBA" id="ARBA00022723"/>
    </source>
</evidence>
<evidence type="ECO:0000256" key="8">
    <source>
        <dbReference type="ARBA" id="ARBA00023242"/>
    </source>
</evidence>
<dbReference type="OrthoDB" id="1918969at2759"/>
<feature type="compositionally biased region" description="Basic and acidic residues" evidence="10">
    <location>
        <begin position="381"/>
        <end position="390"/>
    </location>
</feature>
<keyword evidence="13" id="KW-1185">Reference proteome</keyword>
<dbReference type="GO" id="GO:0046872">
    <property type="term" value="F:metal ion binding"/>
    <property type="evidence" value="ECO:0007669"/>
    <property type="project" value="UniProtKB-KW"/>
</dbReference>
<dbReference type="EMBL" id="KB870807">
    <property type="protein sequence ID" value="EOA30421.1"/>
    <property type="molecule type" value="Genomic_DNA"/>
</dbReference>
<evidence type="ECO:0000256" key="4">
    <source>
        <dbReference type="ARBA" id="ARBA00022833"/>
    </source>
</evidence>
<feature type="region of interest" description="Disordered" evidence="10">
    <location>
        <begin position="380"/>
        <end position="489"/>
    </location>
</feature>
<evidence type="ECO:0000313" key="13">
    <source>
        <dbReference type="Proteomes" id="UP000029121"/>
    </source>
</evidence>
<dbReference type="FunFam" id="2.20.25.80:FF:000006">
    <property type="entry name" value="WRKY transcription factor"/>
    <property type="match status" value="1"/>
</dbReference>
<dbReference type="GO" id="GO:0003700">
    <property type="term" value="F:DNA-binding transcription factor activity"/>
    <property type="evidence" value="ECO:0007669"/>
    <property type="project" value="InterPro"/>
</dbReference>
<keyword evidence="6" id="KW-0238">DNA-binding</keyword>
<feature type="region of interest" description="Disordered" evidence="10">
    <location>
        <begin position="210"/>
        <end position="292"/>
    </location>
</feature>
<dbReference type="SMART" id="SM00774">
    <property type="entry name" value="WRKY"/>
    <property type="match status" value="2"/>
</dbReference>
<gene>
    <name evidence="12" type="ORF">CARUB_v10013546mg</name>
</gene>
<dbReference type="FunFam" id="2.20.25.80:FF:000003">
    <property type="entry name" value="WRKY transcription factor 57"/>
    <property type="match status" value="1"/>
</dbReference>
<feature type="compositionally biased region" description="Polar residues" evidence="10">
    <location>
        <begin position="107"/>
        <end position="118"/>
    </location>
</feature>
<feature type="domain" description="WRKY" evidence="11">
    <location>
        <begin position="298"/>
        <end position="363"/>
    </location>
</feature>
<dbReference type="PROSITE" id="PS50811">
    <property type="entry name" value="WRKY"/>
    <property type="match status" value="2"/>
</dbReference>
<dbReference type="InterPro" id="IPR003657">
    <property type="entry name" value="WRKY_dom"/>
</dbReference>
<evidence type="ECO:0000256" key="6">
    <source>
        <dbReference type="ARBA" id="ARBA00023125"/>
    </source>
</evidence>
<dbReference type="GO" id="GO:0005634">
    <property type="term" value="C:nucleus"/>
    <property type="evidence" value="ECO:0007669"/>
    <property type="project" value="UniProtKB-SubCell"/>
</dbReference>
<dbReference type="Gene3D" id="2.20.25.80">
    <property type="entry name" value="WRKY domain"/>
    <property type="match status" value="2"/>
</dbReference>
<dbReference type="KEGG" id="crb:17891955"/>
<dbReference type="SMR" id="R0G4V6"/>
<keyword evidence="4" id="KW-0862">Zinc</keyword>
<accession>R0G4V6</accession>
<feature type="compositionally biased region" description="Basic and acidic residues" evidence="10">
    <location>
        <begin position="431"/>
        <end position="471"/>
    </location>
</feature>
<feature type="compositionally biased region" description="Basic and acidic residues" evidence="10">
    <location>
        <begin position="478"/>
        <end position="489"/>
    </location>
</feature>
<dbReference type="InterPro" id="IPR036576">
    <property type="entry name" value="WRKY_dom_sf"/>
</dbReference>
<dbReference type="PANTHER" id="PTHR31221:SF125">
    <property type="entry name" value="WRKY TRANSCRIPTION FACTOR 1"/>
    <property type="match status" value="1"/>
</dbReference>
<evidence type="ECO:0000256" key="7">
    <source>
        <dbReference type="ARBA" id="ARBA00023163"/>
    </source>
</evidence>
<dbReference type="STRING" id="81985.R0G4V6"/>
<protein>
    <recommendedName>
        <fullName evidence="11">WRKY domain-containing protein</fullName>
    </recommendedName>
</protein>
<feature type="compositionally biased region" description="Basic and acidic residues" evidence="10">
    <location>
        <begin position="255"/>
        <end position="264"/>
    </location>
</feature>
<keyword evidence="3" id="KW-0677">Repeat</keyword>
<evidence type="ECO:0000259" key="11">
    <source>
        <dbReference type="PROSITE" id="PS50811"/>
    </source>
</evidence>